<protein>
    <submittedName>
        <fullName evidence="2">Uncharacterized protein</fullName>
    </submittedName>
</protein>
<name>A0A0G2HYP9_9EURO</name>
<feature type="compositionally biased region" description="Polar residues" evidence="1">
    <location>
        <begin position="147"/>
        <end position="177"/>
    </location>
</feature>
<comment type="caution">
    <text evidence="2">The sequence shown here is derived from an EMBL/GenBank/DDBJ whole genome shotgun (WGS) entry which is preliminary data.</text>
</comment>
<organism evidence="2 3">
    <name type="scientific">[Emmonsia] crescens</name>
    <dbReference type="NCBI Taxonomy" id="73230"/>
    <lineage>
        <taxon>Eukaryota</taxon>
        <taxon>Fungi</taxon>
        <taxon>Dikarya</taxon>
        <taxon>Ascomycota</taxon>
        <taxon>Pezizomycotina</taxon>
        <taxon>Eurotiomycetes</taxon>
        <taxon>Eurotiomycetidae</taxon>
        <taxon>Onygenales</taxon>
        <taxon>Ajellomycetaceae</taxon>
        <taxon>Emergomyces</taxon>
    </lineage>
</organism>
<evidence type="ECO:0000313" key="3">
    <source>
        <dbReference type="Proteomes" id="UP000034164"/>
    </source>
</evidence>
<feature type="compositionally biased region" description="Low complexity" evidence="1">
    <location>
        <begin position="190"/>
        <end position="220"/>
    </location>
</feature>
<feature type="region of interest" description="Disordered" evidence="1">
    <location>
        <begin position="1"/>
        <end position="101"/>
    </location>
</feature>
<feature type="compositionally biased region" description="Polar residues" evidence="1">
    <location>
        <begin position="1"/>
        <end position="14"/>
    </location>
</feature>
<feature type="region of interest" description="Disordered" evidence="1">
    <location>
        <begin position="122"/>
        <end position="236"/>
    </location>
</feature>
<feature type="compositionally biased region" description="Low complexity" evidence="1">
    <location>
        <begin position="227"/>
        <end position="236"/>
    </location>
</feature>
<gene>
    <name evidence="2" type="ORF">EMCG_02640</name>
</gene>
<proteinExistence type="predicted"/>
<dbReference type="EMBL" id="LCZI01001016">
    <property type="protein sequence ID" value="KKZ62930.1"/>
    <property type="molecule type" value="Genomic_DNA"/>
</dbReference>
<feature type="compositionally biased region" description="Basic and acidic residues" evidence="1">
    <location>
        <begin position="29"/>
        <end position="38"/>
    </location>
</feature>
<feature type="compositionally biased region" description="Low complexity" evidence="1">
    <location>
        <begin position="73"/>
        <end position="101"/>
    </location>
</feature>
<sequence length="353" mass="38436">MENTYTNSPTTSRHYATYTPLKPTGENIRNGHDKDKDNKKGRRKSIFTLLGNLSKSRSSSRSQSPFPSPPPYSSSSTPPQQGSTIAPRLSNPLSPPTSTSLVSINLKPAEYVRRIKRLLAHSRKVPPSPLSTSSHPPSPKHIAERNGIQNIPNGNTINVNADNELQRQDQTQPIKTSTTPPNHPNKNHDNNNNYNNNHNNNNNNTNNENPTQNQTRSSSPLLPPALQPSLLLTPSSSKESRFLKTFLRSSPSRSNTPLTQFNIATLQAELDGRPGAAGRTGARDVSKPNPRGADGGDDYDELLELGRSARAAGRAEEEHDRSREKLVCGVERWLGGVEGGRGGEGLISTTTAT</sequence>
<evidence type="ECO:0000256" key="1">
    <source>
        <dbReference type="SAM" id="MobiDB-lite"/>
    </source>
</evidence>
<evidence type="ECO:0000313" key="2">
    <source>
        <dbReference type="EMBL" id="KKZ62930.1"/>
    </source>
</evidence>
<dbReference type="AlphaFoldDB" id="A0A0G2HYP9"/>
<dbReference type="Proteomes" id="UP000034164">
    <property type="component" value="Unassembled WGS sequence"/>
</dbReference>
<accession>A0A0G2HYP9</accession>
<dbReference type="VEuPathDB" id="FungiDB:EMCG_02640"/>
<feature type="region of interest" description="Disordered" evidence="1">
    <location>
        <begin position="272"/>
        <end position="304"/>
    </location>
</feature>
<dbReference type="OrthoDB" id="4188931at2759"/>
<reference evidence="3" key="1">
    <citation type="journal article" date="2015" name="PLoS Genet.">
        <title>The dynamic genome and transcriptome of the human fungal pathogen Blastomyces and close relative Emmonsia.</title>
        <authorList>
            <person name="Munoz J.F."/>
            <person name="Gauthier G.M."/>
            <person name="Desjardins C.A."/>
            <person name="Gallo J.E."/>
            <person name="Holder J."/>
            <person name="Sullivan T.D."/>
            <person name="Marty A.J."/>
            <person name="Carmen J.C."/>
            <person name="Chen Z."/>
            <person name="Ding L."/>
            <person name="Gujja S."/>
            <person name="Magrini V."/>
            <person name="Misas E."/>
            <person name="Mitreva M."/>
            <person name="Priest M."/>
            <person name="Saif S."/>
            <person name="Whiston E.A."/>
            <person name="Young S."/>
            <person name="Zeng Q."/>
            <person name="Goldman W.E."/>
            <person name="Mardis E.R."/>
            <person name="Taylor J.W."/>
            <person name="McEwen J.G."/>
            <person name="Clay O.K."/>
            <person name="Klein B.S."/>
            <person name="Cuomo C.A."/>
        </authorList>
    </citation>
    <scope>NUCLEOTIDE SEQUENCE [LARGE SCALE GENOMIC DNA]</scope>
    <source>
        <strain evidence="3">UAMH 3008</strain>
    </source>
</reference>
<feature type="compositionally biased region" description="Low complexity" evidence="1">
    <location>
        <begin position="54"/>
        <end position="65"/>
    </location>
</feature>